<evidence type="ECO:0000313" key="1">
    <source>
        <dbReference type="EMBL" id="ANH81193.1"/>
    </source>
</evidence>
<dbReference type="Proteomes" id="UP000077667">
    <property type="component" value="Chromosome"/>
</dbReference>
<accession>A0A1A9I0Z8</accession>
<proteinExistence type="predicted"/>
<dbReference type="AlphaFoldDB" id="A0A1A9I0Z8"/>
<sequence length="124" mass="14064">MNTPNEKNKGGRPKKSVKRSYRLRVACTALEREIIEAKAKQVQLTVSEFLREAAFNSHIETRQKTLPAAVLEFTGQLNHLAANVNSLAYKNNAAQAFNAFERTELRQLAEQLKELAEAIKNRLR</sequence>
<reference evidence="1 2" key="1">
    <citation type="submission" date="2016-05" db="EMBL/GenBank/DDBJ databases">
        <title>Niabella ginsenosidivorans BS26 whole genome sequencing.</title>
        <authorList>
            <person name="Im W.T."/>
            <person name="Siddiqi M.Z."/>
        </authorList>
    </citation>
    <scope>NUCLEOTIDE SEQUENCE [LARGE SCALE GENOMIC DNA]</scope>
    <source>
        <strain evidence="1 2">BS26</strain>
    </source>
</reference>
<dbReference type="Pfam" id="PF21983">
    <property type="entry name" value="NikA-like"/>
    <property type="match status" value="1"/>
</dbReference>
<evidence type="ECO:0008006" key="3">
    <source>
        <dbReference type="Google" id="ProtNLM"/>
    </source>
</evidence>
<organism evidence="1 2">
    <name type="scientific">Niabella ginsenosidivorans</name>
    <dbReference type="NCBI Taxonomy" id="1176587"/>
    <lineage>
        <taxon>Bacteria</taxon>
        <taxon>Pseudomonadati</taxon>
        <taxon>Bacteroidota</taxon>
        <taxon>Chitinophagia</taxon>
        <taxon>Chitinophagales</taxon>
        <taxon>Chitinophagaceae</taxon>
        <taxon>Niabella</taxon>
    </lineage>
</organism>
<name>A0A1A9I0Z8_9BACT</name>
<keyword evidence="2" id="KW-1185">Reference proteome</keyword>
<dbReference type="InterPro" id="IPR053842">
    <property type="entry name" value="NikA-like"/>
</dbReference>
<dbReference type="EMBL" id="CP015772">
    <property type="protein sequence ID" value="ANH81193.1"/>
    <property type="molecule type" value="Genomic_DNA"/>
</dbReference>
<gene>
    <name evidence="1" type="ORF">A8C56_09540</name>
</gene>
<evidence type="ECO:0000313" key="2">
    <source>
        <dbReference type="Proteomes" id="UP000077667"/>
    </source>
</evidence>
<dbReference type="KEGG" id="nia:A8C56_09540"/>
<dbReference type="OrthoDB" id="3268254at2"/>
<dbReference type="RefSeq" id="WP_067755026.1">
    <property type="nucleotide sequence ID" value="NZ_CP015772.1"/>
</dbReference>
<protein>
    <recommendedName>
        <fullName evidence="3">Mobilization protein</fullName>
    </recommendedName>
</protein>
<dbReference type="STRING" id="1176587.A8C56_09540"/>